<dbReference type="Proteomes" id="UP000789405">
    <property type="component" value="Unassembled WGS sequence"/>
</dbReference>
<organism evidence="1 2">
    <name type="scientific">Dentiscutata erythropus</name>
    <dbReference type="NCBI Taxonomy" id="1348616"/>
    <lineage>
        <taxon>Eukaryota</taxon>
        <taxon>Fungi</taxon>
        <taxon>Fungi incertae sedis</taxon>
        <taxon>Mucoromycota</taxon>
        <taxon>Glomeromycotina</taxon>
        <taxon>Glomeromycetes</taxon>
        <taxon>Diversisporales</taxon>
        <taxon>Gigasporaceae</taxon>
        <taxon>Dentiscutata</taxon>
    </lineage>
</organism>
<dbReference type="OrthoDB" id="2486327at2759"/>
<comment type="caution">
    <text evidence="1">The sequence shown here is derived from an EMBL/GenBank/DDBJ whole genome shotgun (WGS) entry which is preliminary data.</text>
</comment>
<accession>A0A9N9CFW8</accession>
<sequence length="176" mass="20343">MLKTQSSRDGSGLVDFNSNDELDFSADELDNSNSLYNTSTIHINPFQIIRSGLKNTTAVDNTMNYLRIRGRFLSNEYSASFDTHISLNVTSDPIKDCNLTNENNIRLSNNYDDDLLKSWQATILTRKRTPKIYYPDNSININPTKNYTLNAEIDRLNECEKRTENLDYWPLHTETF</sequence>
<dbReference type="EMBL" id="CAJVPY010003684">
    <property type="protein sequence ID" value="CAG8598452.1"/>
    <property type="molecule type" value="Genomic_DNA"/>
</dbReference>
<evidence type="ECO:0000313" key="2">
    <source>
        <dbReference type="Proteomes" id="UP000789405"/>
    </source>
</evidence>
<evidence type="ECO:0000313" key="1">
    <source>
        <dbReference type="EMBL" id="CAG8598452.1"/>
    </source>
</evidence>
<keyword evidence="2" id="KW-1185">Reference proteome</keyword>
<reference evidence="1" key="1">
    <citation type="submission" date="2021-06" db="EMBL/GenBank/DDBJ databases">
        <authorList>
            <person name="Kallberg Y."/>
            <person name="Tangrot J."/>
            <person name="Rosling A."/>
        </authorList>
    </citation>
    <scope>NUCLEOTIDE SEQUENCE</scope>
    <source>
        <strain evidence="1">MA453B</strain>
    </source>
</reference>
<dbReference type="AlphaFoldDB" id="A0A9N9CFW8"/>
<gene>
    <name evidence="1" type="ORF">DERYTH_LOCUS7520</name>
</gene>
<proteinExistence type="predicted"/>
<protein>
    <submittedName>
        <fullName evidence="1">17056_t:CDS:1</fullName>
    </submittedName>
</protein>
<name>A0A9N9CFW8_9GLOM</name>